<keyword evidence="7 8" id="KW-0927">Auxin signaling pathway</keyword>
<keyword evidence="4 8" id="KW-0238">DNA-binding</keyword>
<accession>A0A445K7T5</accession>
<evidence type="ECO:0000256" key="1">
    <source>
        <dbReference type="ARBA" id="ARBA00004123"/>
    </source>
</evidence>
<evidence type="ECO:0000256" key="5">
    <source>
        <dbReference type="ARBA" id="ARBA00023163"/>
    </source>
</evidence>
<dbReference type="EMBL" id="QZWG01000006">
    <property type="protein sequence ID" value="RZC06861.1"/>
    <property type="molecule type" value="Genomic_DNA"/>
</dbReference>
<evidence type="ECO:0000256" key="6">
    <source>
        <dbReference type="ARBA" id="ARBA00023242"/>
    </source>
</evidence>
<protein>
    <recommendedName>
        <fullName evidence="8">Auxin response factor</fullName>
    </recommendedName>
</protein>
<dbReference type="SMART" id="SM01019">
    <property type="entry name" value="B3"/>
    <property type="match status" value="1"/>
</dbReference>
<dbReference type="InterPro" id="IPR010525">
    <property type="entry name" value="ARF_dom"/>
</dbReference>
<evidence type="ECO:0000313" key="11">
    <source>
        <dbReference type="Proteomes" id="UP000289340"/>
    </source>
</evidence>
<dbReference type="Gene3D" id="2.40.330.10">
    <property type="entry name" value="DNA-binding pseudobarrel domain"/>
    <property type="match status" value="1"/>
</dbReference>
<proteinExistence type="inferred from homology"/>
<evidence type="ECO:0000313" key="10">
    <source>
        <dbReference type="EMBL" id="RZC06861.1"/>
    </source>
</evidence>
<comment type="subunit">
    <text evidence="8">Homodimers and heterodimers.</text>
</comment>
<evidence type="ECO:0000256" key="3">
    <source>
        <dbReference type="ARBA" id="ARBA00023015"/>
    </source>
</evidence>
<evidence type="ECO:0000256" key="2">
    <source>
        <dbReference type="ARBA" id="ARBA00007853"/>
    </source>
</evidence>
<keyword evidence="11" id="KW-1185">Reference proteome</keyword>
<dbReference type="InterPro" id="IPR003340">
    <property type="entry name" value="B3_DNA-bd"/>
</dbReference>
<dbReference type="PANTHER" id="PTHR31384:SF94">
    <property type="entry name" value="AUXIN RESPONSE FACTOR 17"/>
    <property type="match status" value="1"/>
</dbReference>
<dbReference type="GO" id="GO:0009734">
    <property type="term" value="P:auxin-activated signaling pathway"/>
    <property type="evidence" value="ECO:0007669"/>
    <property type="project" value="UniProtKB-KW"/>
</dbReference>
<dbReference type="PANTHER" id="PTHR31384">
    <property type="entry name" value="AUXIN RESPONSE FACTOR 4-RELATED"/>
    <property type="match status" value="1"/>
</dbReference>
<dbReference type="GO" id="GO:0006355">
    <property type="term" value="P:regulation of DNA-templated transcription"/>
    <property type="evidence" value="ECO:0007669"/>
    <property type="project" value="InterPro"/>
</dbReference>
<dbReference type="CDD" id="cd10017">
    <property type="entry name" value="B3_DNA"/>
    <property type="match status" value="1"/>
</dbReference>
<dbReference type="Proteomes" id="UP000289340">
    <property type="component" value="Chromosome 6"/>
</dbReference>
<sequence>MLICVVYSGHGLCVDCQSEFYFRVSEQCLANRRRHRRRSRAFWTPKSGESALEPLWRSPRCILGFTTSRRDTSTCIFPPLNFPADPPVQNLLVTDVHGFVWEFRHIYRGTPRRHLLTTGWSTFVNNKKLVAGDAVVFMKNSRGGLLVGIRRTTRFSPGKGGDVGTRIKVDEEEEEEEEVREVFSRDGRGKLSAKVVAEAAELAARSMPFEVVYYPKGGWSEFVVKTEAVNEAMSVEWSPGMKVKIATETDDSSRVSWCQGTVGNSGKCEMNANVKEAPQMRILTCESSCTELCWGG</sequence>
<dbReference type="Pfam" id="PF06507">
    <property type="entry name" value="ARF_AD"/>
    <property type="match status" value="1"/>
</dbReference>
<keyword evidence="5 8" id="KW-0804">Transcription</keyword>
<organism evidence="10 11">
    <name type="scientific">Glycine soja</name>
    <name type="common">Wild soybean</name>
    <dbReference type="NCBI Taxonomy" id="3848"/>
    <lineage>
        <taxon>Eukaryota</taxon>
        <taxon>Viridiplantae</taxon>
        <taxon>Streptophyta</taxon>
        <taxon>Embryophyta</taxon>
        <taxon>Tracheophyta</taxon>
        <taxon>Spermatophyta</taxon>
        <taxon>Magnoliopsida</taxon>
        <taxon>eudicotyledons</taxon>
        <taxon>Gunneridae</taxon>
        <taxon>Pentapetalae</taxon>
        <taxon>rosids</taxon>
        <taxon>fabids</taxon>
        <taxon>Fabales</taxon>
        <taxon>Fabaceae</taxon>
        <taxon>Papilionoideae</taxon>
        <taxon>50 kb inversion clade</taxon>
        <taxon>NPAAA clade</taxon>
        <taxon>indigoferoid/millettioid clade</taxon>
        <taxon>Phaseoleae</taxon>
        <taxon>Glycine</taxon>
        <taxon>Glycine subgen. Soja</taxon>
    </lineage>
</organism>
<comment type="similarity">
    <text evidence="2 8">Belongs to the ARF family.</text>
</comment>
<dbReference type="Pfam" id="PF02362">
    <property type="entry name" value="B3"/>
    <property type="match status" value="1"/>
</dbReference>
<comment type="function">
    <text evidence="8">Auxin response factors (ARFs) are transcriptional factors that bind specifically to the DNA sequence 5'-TGTCTC-3' found in the auxin-responsive promoter elements (AuxREs).</text>
</comment>
<keyword evidence="3 8" id="KW-0805">Transcription regulation</keyword>
<dbReference type="SUPFAM" id="SSF101936">
    <property type="entry name" value="DNA-binding pseudobarrel domain"/>
    <property type="match status" value="1"/>
</dbReference>
<dbReference type="InterPro" id="IPR015300">
    <property type="entry name" value="DNA-bd_pseudobarrel_sf"/>
</dbReference>
<dbReference type="InterPro" id="IPR044835">
    <property type="entry name" value="ARF_plant"/>
</dbReference>
<evidence type="ECO:0000259" key="9">
    <source>
        <dbReference type="PROSITE" id="PS50863"/>
    </source>
</evidence>
<feature type="domain" description="TF-B3" evidence="9">
    <location>
        <begin position="91"/>
        <end position="153"/>
    </location>
</feature>
<dbReference type="AlphaFoldDB" id="A0A445K7T5"/>
<evidence type="ECO:0000256" key="4">
    <source>
        <dbReference type="ARBA" id="ARBA00023125"/>
    </source>
</evidence>
<keyword evidence="6 8" id="KW-0539">Nucleus</keyword>
<dbReference type="GO" id="GO:0003677">
    <property type="term" value="F:DNA binding"/>
    <property type="evidence" value="ECO:0007669"/>
    <property type="project" value="UniProtKB-KW"/>
</dbReference>
<comment type="subcellular location">
    <subcellularLocation>
        <location evidence="1 8">Nucleus</location>
    </subcellularLocation>
</comment>
<dbReference type="GO" id="GO:0005634">
    <property type="term" value="C:nucleus"/>
    <property type="evidence" value="ECO:0007669"/>
    <property type="project" value="UniProtKB-SubCell"/>
</dbReference>
<comment type="caution">
    <text evidence="10">The sequence shown here is derived from an EMBL/GenBank/DDBJ whole genome shotgun (WGS) entry which is preliminary data.</text>
</comment>
<reference evidence="10 11" key="1">
    <citation type="submission" date="2018-09" db="EMBL/GenBank/DDBJ databases">
        <title>A high-quality reference genome of wild soybean provides a powerful tool to mine soybean genomes.</title>
        <authorList>
            <person name="Xie M."/>
            <person name="Chung C.Y.L."/>
            <person name="Li M.-W."/>
            <person name="Wong F.-L."/>
            <person name="Chan T.-F."/>
            <person name="Lam H.-M."/>
        </authorList>
    </citation>
    <scope>NUCLEOTIDE SEQUENCE [LARGE SCALE GENOMIC DNA]</scope>
    <source>
        <strain evidence="11">cv. W05</strain>
        <tissue evidence="10">Hypocotyl of etiolated seedlings</tissue>
    </source>
</reference>
<evidence type="ECO:0000256" key="7">
    <source>
        <dbReference type="ARBA" id="ARBA00023294"/>
    </source>
</evidence>
<evidence type="ECO:0000256" key="8">
    <source>
        <dbReference type="RuleBase" id="RU004561"/>
    </source>
</evidence>
<dbReference type="PROSITE" id="PS50863">
    <property type="entry name" value="B3"/>
    <property type="match status" value="1"/>
</dbReference>
<gene>
    <name evidence="10" type="ORF">D0Y65_014345</name>
</gene>
<name>A0A445K7T5_GLYSO</name>